<feature type="transmembrane region" description="Helical" evidence="1">
    <location>
        <begin position="127"/>
        <end position="143"/>
    </location>
</feature>
<dbReference type="STRING" id="376427.SAMN04487954_102263"/>
<keyword evidence="1" id="KW-1133">Transmembrane helix</keyword>
<name>A0A1G8Q2K4_9GAMM</name>
<dbReference type="InterPro" id="IPR006750">
    <property type="entry name" value="YdcZ"/>
</dbReference>
<feature type="transmembrane region" description="Helical" evidence="1">
    <location>
        <begin position="33"/>
        <end position="58"/>
    </location>
</feature>
<dbReference type="OrthoDB" id="9097160at2"/>
<evidence type="ECO:0000256" key="1">
    <source>
        <dbReference type="SAM" id="Phobius"/>
    </source>
</evidence>
<dbReference type="AlphaFoldDB" id="A0A1G8Q2K4"/>
<dbReference type="RefSeq" id="WP_089683059.1">
    <property type="nucleotide sequence ID" value="NZ_FNES01000002.1"/>
</dbReference>
<reference evidence="2 3" key="1">
    <citation type="submission" date="2016-10" db="EMBL/GenBank/DDBJ databases">
        <authorList>
            <person name="de Groot N.N."/>
        </authorList>
    </citation>
    <scope>NUCLEOTIDE SEQUENCE [LARGE SCALE GENOMIC DNA]</scope>
    <source>
        <strain evidence="2 3">CGMCC 1.6133</strain>
    </source>
</reference>
<evidence type="ECO:0000313" key="3">
    <source>
        <dbReference type="Proteomes" id="UP000198525"/>
    </source>
</evidence>
<dbReference type="PANTHER" id="PTHR34821:SF2">
    <property type="entry name" value="INNER MEMBRANE PROTEIN YDCZ"/>
    <property type="match status" value="1"/>
</dbReference>
<proteinExistence type="predicted"/>
<dbReference type="PANTHER" id="PTHR34821">
    <property type="entry name" value="INNER MEMBRANE PROTEIN YDCZ"/>
    <property type="match status" value="1"/>
</dbReference>
<gene>
    <name evidence="2" type="ORF">SAMN04487954_102263</name>
</gene>
<dbReference type="GO" id="GO:0005886">
    <property type="term" value="C:plasma membrane"/>
    <property type="evidence" value="ECO:0007669"/>
    <property type="project" value="TreeGrafter"/>
</dbReference>
<dbReference type="Proteomes" id="UP000198525">
    <property type="component" value="Unassembled WGS sequence"/>
</dbReference>
<sequence>MWFHFIIVLAAGAMLPMQAGINAGLARGWGHPLWAAAISFGVGTLALLGAAMGSRLAVPNWQQLADIPAWSWSGGVLGAFYVTVMVIFAPKLGAATLLALVVAGQMLASTLLDHFGALGFPQQSISLPRLLGVALLFLGVLLIRRY</sequence>
<evidence type="ECO:0000313" key="2">
    <source>
        <dbReference type="EMBL" id="SDI98320.1"/>
    </source>
</evidence>
<feature type="transmembrane region" description="Helical" evidence="1">
    <location>
        <begin position="70"/>
        <end position="89"/>
    </location>
</feature>
<dbReference type="Pfam" id="PF04657">
    <property type="entry name" value="DMT_YdcZ"/>
    <property type="match status" value="1"/>
</dbReference>
<protein>
    <submittedName>
        <fullName evidence="2">Transporter family-2 protein</fullName>
    </submittedName>
</protein>
<accession>A0A1G8Q2K4</accession>
<keyword evidence="1" id="KW-0812">Transmembrane</keyword>
<organism evidence="2 3">
    <name type="scientific">Billgrantia gudaonensis</name>
    <dbReference type="NCBI Taxonomy" id="376427"/>
    <lineage>
        <taxon>Bacteria</taxon>
        <taxon>Pseudomonadati</taxon>
        <taxon>Pseudomonadota</taxon>
        <taxon>Gammaproteobacteria</taxon>
        <taxon>Oceanospirillales</taxon>
        <taxon>Halomonadaceae</taxon>
        <taxon>Billgrantia</taxon>
    </lineage>
</organism>
<feature type="transmembrane region" description="Helical" evidence="1">
    <location>
        <begin position="95"/>
        <end position="115"/>
    </location>
</feature>
<keyword evidence="1" id="KW-0472">Membrane</keyword>
<keyword evidence="3" id="KW-1185">Reference proteome</keyword>
<dbReference type="EMBL" id="FNES01000002">
    <property type="protein sequence ID" value="SDI98320.1"/>
    <property type="molecule type" value="Genomic_DNA"/>
</dbReference>